<dbReference type="EMBL" id="CM026426">
    <property type="protein sequence ID" value="KAG0572222.1"/>
    <property type="molecule type" value="Genomic_DNA"/>
</dbReference>
<organism evidence="1 2">
    <name type="scientific">Ceratodon purpureus</name>
    <name type="common">Fire moss</name>
    <name type="synonym">Dicranum purpureum</name>
    <dbReference type="NCBI Taxonomy" id="3225"/>
    <lineage>
        <taxon>Eukaryota</taxon>
        <taxon>Viridiplantae</taxon>
        <taxon>Streptophyta</taxon>
        <taxon>Embryophyta</taxon>
        <taxon>Bryophyta</taxon>
        <taxon>Bryophytina</taxon>
        <taxon>Bryopsida</taxon>
        <taxon>Dicranidae</taxon>
        <taxon>Pseudoditrichales</taxon>
        <taxon>Ditrichaceae</taxon>
        <taxon>Ceratodon</taxon>
    </lineage>
</organism>
<evidence type="ECO:0000313" key="2">
    <source>
        <dbReference type="Proteomes" id="UP000822688"/>
    </source>
</evidence>
<accession>A0A8T0HN32</accession>
<gene>
    <name evidence="1" type="ORF">KC19_VG077700</name>
</gene>
<proteinExistence type="predicted"/>
<name>A0A8T0HN32_CERPU</name>
<sequence>MLHPYVGYRTSITKLELSRIRHQDVPVVAARHLRLRPRIPPFAQTPTTSVTQEETDTIATLPRMHPHVVPDGKTVNLNARAMNGLMQVRSGIGAVVQKKRISLKEALHTESLALKDRHRKISEEKERAKFVA</sequence>
<comment type="caution">
    <text evidence="1">The sequence shown here is derived from an EMBL/GenBank/DDBJ whole genome shotgun (WGS) entry which is preliminary data.</text>
</comment>
<dbReference type="Proteomes" id="UP000822688">
    <property type="component" value="Chromosome V"/>
</dbReference>
<protein>
    <submittedName>
        <fullName evidence="1">Uncharacterized protein</fullName>
    </submittedName>
</protein>
<keyword evidence="2" id="KW-1185">Reference proteome</keyword>
<dbReference type="AlphaFoldDB" id="A0A8T0HN32"/>
<evidence type="ECO:0000313" key="1">
    <source>
        <dbReference type="EMBL" id="KAG0572222.1"/>
    </source>
</evidence>
<reference evidence="1" key="1">
    <citation type="submission" date="2020-06" db="EMBL/GenBank/DDBJ databases">
        <title>WGS assembly of Ceratodon purpureus strain R40.</title>
        <authorList>
            <person name="Carey S.B."/>
            <person name="Jenkins J."/>
            <person name="Shu S."/>
            <person name="Lovell J.T."/>
            <person name="Sreedasyam A."/>
            <person name="Maumus F."/>
            <person name="Tiley G.P."/>
            <person name="Fernandez-Pozo N."/>
            <person name="Barry K."/>
            <person name="Chen C."/>
            <person name="Wang M."/>
            <person name="Lipzen A."/>
            <person name="Daum C."/>
            <person name="Saski C.A."/>
            <person name="Payton A.C."/>
            <person name="Mcbreen J.C."/>
            <person name="Conrad R.E."/>
            <person name="Kollar L.M."/>
            <person name="Olsson S."/>
            <person name="Huttunen S."/>
            <person name="Landis J.B."/>
            <person name="Wickett N.J."/>
            <person name="Johnson M.G."/>
            <person name="Rensing S.A."/>
            <person name="Grimwood J."/>
            <person name="Schmutz J."/>
            <person name="Mcdaniel S.F."/>
        </authorList>
    </citation>
    <scope>NUCLEOTIDE SEQUENCE</scope>
    <source>
        <strain evidence="1">R40</strain>
    </source>
</reference>